<feature type="region of interest" description="Disordered" evidence="1">
    <location>
        <begin position="44"/>
        <end position="84"/>
    </location>
</feature>
<evidence type="ECO:0008006" key="5">
    <source>
        <dbReference type="Google" id="ProtNLM"/>
    </source>
</evidence>
<proteinExistence type="predicted"/>
<evidence type="ECO:0000313" key="3">
    <source>
        <dbReference type="EMBL" id="RKG31119.1"/>
    </source>
</evidence>
<name>A0A3A8EA93_9GAMM</name>
<keyword evidence="4" id="KW-1185">Reference proteome</keyword>
<evidence type="ECO:0000256" key="2">
    <source>
        <dbReference type="SAM" id="Phobius"/>
    </source>
</evidence>
<dbReference type="RefSeq" id="WP_120371161.1">
    <property type="nucleotide sequence ID" value="NZ_RAXU01000023.1"/>
</dbReference>
<sequence length="84" mass="9918">MREKLSPEKSIWGWKLLIVAIILAFLFMVVFYLALNNDPDYMPSHKQKQMQMQHQMQSDSAKDDAMHMDMKDMPMDQHNQSSSQ</sequence>
<keyword evidence="2" id="KW-0812">Transmembrane</keyword>
<protein>
    <recommendedName>
        <fullName evidence="5">DUF4199 domain-containing protein</fullName>
    </recommendedName>
</protein>
<keyword evidence="2" id="KW-1133">Transmembrane helix</keyword>
<evidence type="ECO:0000313" key="4">
    <source>
        <dbReference type="Proteomes" id="UP000269001"/>
    </source>
</evidence>
<gene>
    <name evidence="3" type="ORF">D7V21_14465</name>
</gene>
<organism evidence="3 4">
    <name type="scientific">Acinetobacter guerrae</name>
    <dbReference type="NCBI Taxonomy" id="1843371"/>
    <lineage>
        <taxon>Bacteria</taxon>
        <taxon>Pseudomonadati</taxon>
        <taxon>Pseudomonadota</taxon>
        <taxon>Gammaproteobacteria</taxon>
        <taxon>Moraxellales</taxon>
        <taxon>Moraxellaceae</taxon>
        <taxon>Acinetobacter</taxon>
    </lineage>
</organism>
<dbReference type="EMBL" id="RAXU01000023">
    <property type="protein sequence ID" value="RKG31119.1"/>
    <property type="molecule type" value="Genomic_DNA"/>
</dbReference>
<dbReference type="Proteomes" id="UP000269001">
    <property type="component" value="Unassembled WGS sequence"/>
</dbReference>
<feature type="compositionally biased region" description="Basic and acidic residues" evidence="1">
    <location>
        <begin position="60"/>
        <end position="75"/>
    </location>
</feature>
<reference evidence="3 4" key="1">
    <citation type="submission" date="2018-09" db="EMBL/GenBank/DDBJ databases">
        <title>The draft genome of Acinetobacter spp. strains.</title>
        <authorList>
            <person name="Qin J."/>
            <person name="Feng Y."/>
            <person name="Zong Z."/>
        </authorList>
    </citation>
    <scope>NUCLEOTIDE SEQUENCE [LARGE SCALE GENOMIC DNA]</scope>
    <source>
        <strain evidence="3 4">WCHAc060096</strain>
    </source>
</reference>
<accession>A0A3A8EA93</accession>
<evidence type="ECO:0000256" key="1">
    <source>
        <dbReference type="SAM" id="MobiDB-lite"/>
    </source>
</evidence>
<keyword evidence="2" id="KW-0472">Membrane</keyword>
<feature type="compositionally biased region" description="Low complexity" evidence="1">
    <location>
        <begin position="49"/>
        <end position="59"/>
    </location>
</feature>
<comment type="caution">
    <text evidence="3">The sequence shown here is derived from an EMBL/GenBank/DDBJ whole genome shotgun (WGS) entry which is preliminary data.</text>
</comment>
<dbReference type="AlphaFoldDB" id="A0A3A8EA93"/>
<feature type="transmembrane region" description="Helical" evidence="2">
    <location>
        <begin position="12"/>
        <end position="35"/>
    </location>
</feature>